<sequence length="351" mass="38697">MAGQQQLVALFHYLRLKIFVAVFRVFLSWRTAEHIRRDSALLPLAEAGVRKQRIQIPSRDPGRFIVADLYRPTASHGYDDDKSLDKELLPVLVNWHGSGFIFPLHGTDAYFCTRMVRDAGIAVLDADYRKAPESPYPAAIDDAEDSLRWVASAAASSAYNLDTSRVAVSGFSAGGHIAAVAATHLRQKLETQEKLLKIQMLLSVYGSVDIATDAATKRPPSPTLRAHPAWILNMFADAYAPDPLTRRDPAVSPAFADPEAFPATTGFLTCEGDNLRWEIETLVEGLKEKKEKNSTNGEAKEVHCKMLEGVCHAFDKGIKADGGSGSLPWIRRDEAYAWAASLLKDTLHPQQ</sequence>
<feature type="domain" description="Alpha/beta hydrolase fold-3" evidence="2">
    <location>
        <begin position="92"/>
        <end position="314"/>
    </location>
</feature>
<proteinExistence type="predicted"/>
<dbReference type="InterPro" id="IPR029058">
    <property type="entry name" value="AB_hydrolase_fold"/>
</dbReference>
<protein>
    <submittedName>
        <fullName evidence="3">Alpha/Beta hydrolase protein</fullName>
    </submittedName>
</protein>
<dbReference type="PANTHER" id="PTHR48081">
    <property type="entry name" value="AB HYDROLASE SUPERFAMILY PROTEIN C4A8.06C"/>
    <property type="match status" value="1"/>
</dbReference>
<dbReference type="InterPro" id="IPR013094">
    <property type="entry name" value="AB_hydrolase_3"/>
</dbReference>
<name>A0ABR2IR51_9PEZI</name>
<evidence type="ECO:0000259" key="2">
    <source>
        <dbReference type="Pfam" id="PF07859"/>
    </source>
</evidence>
<dbReference type="InterPro" id="IPR050300">
    <property type="entry name" value="GDXG_lipolytic_enzyme"/>
</dbReference>
<comment type="caution">
    <text evidence="3">The sequence shown here is derived from an EMBL/GenBank/DDBJ whole genome shotgun (WGS) entry which is preliminary data.</text>
</comment>
<dbReference type="PANTHER" id="PTHR48081:SF8">
    <property type="entry name" value="ALPHA_BETA HYDROLASE FOLD-3 DOMAIN-CONTAINING PROTEIN-RELATED"/>
    <property type="match status" value="1"/>
</dbReference>
<dbReference type="Proteomes" id="UP001390339">
    <property type="component" value="Unassembled WGS sequence"/>
</dbReference>
<organism evidence="3 4">
    <name type="scientific">Apiospora arundinis</name>
    <dbReference type="NCBI Taxonomy" id="335852"/>
    <lineage>
        <taxon>Eukaryota</taxon>
        <taxon>Fungi</taxon>
        <taxon>Dikarya</taxon>
        <taxon>Ascomycota</taxon>
        <taxon>Pezizomycotina</taxon>
        <taxon>Sordariomycetes</taxon>
        <taxon>Xylariomycetidae</taxon>
        <taxon>Amphisphaeriales</taxon>
        <taxon>Apiosporaceae</taxon>
        <taxon>Apiospora</taxon>
    </lineage>
</organism>
<keyword evidence="4" id="KW-1185">Reference proteome</keyword>
<evidence type="ECO:0000256" key="1">
    <source>
        <dbReference type="ARBA" id="ARBA00022801"/>
    </source>
</evidence>
<dbReference type="GO" id="GO:0016787">
    <property type="term" value="F:hydrolase activity"/>
    <property type="evidence" value="ECO:0007669"/>
    <property type="project" value="UniProtKB-KW"/>
</dbReference>
<evidence type="ECO:0000313" key="3">
    <source>
        <dbReference type="EMBL" id="KAK8867377.1"/>
    </source>
</evidence>
<dbReference type="SUPFAM" id="SSF53474">
    <property type="entry name" value="alpha/beta-Hydrolases"/>
    <property type="match status" value="1"/>
</dbReference>
<accession>A0ABR2IR51</accession>
<reference evidence="3 4" key="1">
    <citation type="journal article" date="2024" name="IMA Fungus">
        <title>Apiospora arundinis, a panoply of carbohydrate-active enzymes and secondary metabolites.</title>
        <authorList>
            <person name="Sorensen T."/>
            <person name="Petersen C."/>
            <person name="Muurmann A.T."/>
            <person name="Christiansen J.V."/>
            <person name="Brundto M.L."/>
            <person name="Overgaard C.K."/>
            <person name="Boysen A.T."/>
            <person name="Wollenberg R.D."/>
            <person name="Larsen T.O."/>
            <person name="Sorensen J.L."/>
            <person name="Nielsen K.L."/>
            <person name="Sondergaard T.E."/>
        </authorList>
    </citation>
    <scope>NUCLEOTIDE SEQUENCE [LARGE SCALE GENOMIC DNA]</scope>
    <source>
        <strain evidence="3 4">AAU 773</strain>
    </source>
</reference>
<keyword evidence="1 3" id="KW-0378">Hydrolase</keyword>
<dbReference type="Pfam" id="PF07859">
    <property type="entry name" value="Abhydrolase_3"/>
    <property type="match status" value="1"/>
</dbReference>
<dbReference type="EMBL" id="JAPCWZ010000004">
    <property type="protein sequence ID" value="KAK8867377.1"/>
    <property type="molecule type" value="Genomic_DNA"/>
</dbReference>
<gene>
    <name evidence="3" type="ORF">PGQ11_005955</name>
</gene>
<dbReference type="Gene3D" id="3.40.50.1820">
    <property type="entry name" value="alpha/beta hydrolase"/>
    <property type="match status" value="1"/>
</dbReference>
<evidence type="ECO:0000313" key="4">
    <source>
        <dbReference type="Proteomes" id="UP001390339"/>
    </source>
</evidence>